<sequence length="115" mass="13414">MSRLSISNSPHRCHELINWLLSAQLDRNTRLAALQGWQATIYTIWQYINDRIHWGISITPSQFGHRILDTIKTKCSAMVSLGQSWGSLLITRWSKRVLHHNIYNMLLCYNPLSDH</sequence>
<keyword evidence="2" id="KW-1185">Reference proteome</keyword>
<comment type="caution">
    <text evidence="1">The sequence shown here is derived from an EMBL/GenBank/DDBJ whole genome shotgun (WGS) entry which is preliminary data.</text>
</comment>
<proteinExistence type="predicted"/>
<reference evidence="1 2" key="1">
    <citation type="submission" date="2021-05" db="EMBL/GenBank/DDBJ databases">
        <title>Genome Assembly of Synthetic Allotetraploid Brassica napus Reveals Homoeologous Exchanges between Subgenomes.</title>
        <authorList>
            <person name="Davis J.T."/>
        </authorList>
    </citation>
    <scope>NUCLEOTIDE SEQUENCE [LARGE SCALE GENOMIC DNA]</scope>
    <source>
        <strain evidence="2">cv. Da-Ae</strain>
        <tissue evidence="1">Seedling</tissue>
    </source>
</reference>
<name>A0ABQ7XNB6_BRANA</name>
<accession>A0ABQ7XNB6</accession>
<organism evidence="1 2">
    <name type="scientific">Brassica napus</name>
    <name type="common">Rape</name>
    <dbReference type="NCBI Taxonomy" id="3708"/>
    <lineage>
        <taxon>Eukaryota</taxon>
        <taxon>Viridiplantae</taxon>
        <taxon>Streptophyta</taxon>
        <taxon>Embryophyta</taxon>
        <taxon>Tracheophyta</taxon>
        <taxon>Spermatophyta</taxon>
        <taxon>Magnoliopsida</taxon>
        <taxon>eudicotyledons</taxon>
        <taxon>Gunneridae</taxon>
        <taxon>Pentapetalae</taxon>
        <taxon>rosids</taxon>
        <taxon>malvids</taxon>
        <taxon>Brassicales</taxon>
        <taxon>Brassicaceae</taxon>
        <taxon>Brassiceae</taxon>
        <taxon>Brassica</taxon>
    </lineage>
</organism>
<dbReference type="Proteomes" id="UP000824890">
    <property type="component" value="Unassembled WGS sequence"/>
</dbReference>
<dbReference type="EMBL" id="JAGKQM010000019">
    <property type="protein sequence ID" value="KAH0857424.1"/>
    <property type="molecule type" value="Genomic_DNA"/>
</dbReference>
<protein>
    <submittedName>
        <fullName evidence="1">Uncharacterized protein</fullName>
    </submittedName>
</protein>
<evidence type="ECO:0000313" key="1">
    <source>
        <dbReference type="EMBL" id="KAH0857424.1"/>
    </source>
</evidence>
<evidence type="ECO:0000313" key="2">
    <source>
        <dbReference type="Proteomes" id="UP000824890"/>
    </source>
</evidence>
<gene>
    <name evidence="1" type="ORF">HID58_085685</name>
</gene>